<dbReference type="Proteomes" id="UP000276260">
    <property type="component" value="Unassembled WGS sequence"/>
</dbReference>
<reference evidence="3 4" key="1">
    <citation type="submission" date="2018-11" db="EMBL/GenBank/DDBJ databases">
        <title>Draft genome analysis of Rheinheimera mesophila isolated from an industrial waste site.</title>
        <authorList>
            <person name="Yu Q."/>
            <person name="Qi Y."/>
            <person name="Zhang H."/>
            <person name="Lu Y."/>
            <person name="Pu J."/>
        </authorList>
    </citation>
    <scope>NUCLEOTIDE SEQUENCE [LARGE SCALE GENOMIC DNA]</scope>
    <source>
        <strain evidence="3 4">IITR13</strain>
    </source>
</reference>
<keyword evidence="1" id="KW-1005">Bacterial flagellum biogenesis</keyword>
<dbReference type="Pfam" id="PF10135">
    <property type="entry name" value="Rod-binding"/>
    <property type="match status" value="1"/>
</dbReference>
<keyword evidence="4" id="KW-1185">Reference proteome</keyword>
<sequence>MKLDAFSQKLAFDPQFSQQISKNQSESESLQQVAEQFETLFLQMVLKNMRSASDALTGEEGMFSSDQQVMFRDMYDSQMAQSMASNSKTGLAEQIVQQFSQASENSENKFKPEAKTVAESVYQDYGAAALTQPLQVPVRQSEPTE</sequence>
<evidence type="ECO:0000313" key="3">
    <source>
        <dbReference type="EMBL" id="RRJ20253.1"/>
    </source>
</evidence>
<evidence type="ECO:0000313" key="4">
    <source>
        <dbReference type="Proteomes" id="UP000276260"/>
    </source>
</evidence>
<comment type="caution">
    <text evidence="3">The sequence shown here is derived from an EMBL/GenBank/DDBJ whole genome shotgun (WGS) entry which is preliminary data.</text>
</comment>
<accession>A0A3P3QIT9</accession>
<protein>
    <recommendedName>
        <fullName evidence="2">Flagellar protein FlgJ N-terminal domain-containing protein</fullName>
    </recommendedName>
</protein>
<dbReference type="AlphaFoldDB" id="A0A3P3QIT9"/>
<gene>
    <name evidence="3" type="ORF">EIK76_12060</name>
</gene>
<feature type="domain" description="Flagellar protein FlgJ N-terminal" evidence="2">
    <location>
        <begin position="47"/>
        <end position="98"/>
    </location>
</feature>
<dbReference type="RefSeq" id="WP_125060909.1">
    <property type="nucleotide sequence ID" value="NZ_RRCF01000003.1"/>
</dbReference>
<proteinExistence type="predicted"/>
<dbReference type="GO" id="GO:0044781">
    <property type="term" value="P:bacterial-type flagellum organization"/>
    <property type="evidence" value="ECO:0007669"/>
    <property type="project" value="UniProtKB-KW"/>
</dbReference>
<evidence type="ECO:0000259" key="2">
    <source>
        <dbReference type="Pfam" id="PF10135"/>
    </source>
</evidence>
<organism evidence="3 4">
    <name type="scientific">Rheinheimera mesophila</name>
    <dbReference type="NCBI Taxonomy" id="1547515"/>
    <lineage>
        <taxon>Bacteria</taxon>
        <taxon>Pseudomonadati</taxon>
        <taxon>Pseudomonadota</taxon>
        <taxon>Gammaproteobacteria</taxon>
        <taxon>Chromatiales</taxon>
        <taxon>Chromatiaceae</taxon>
        <taxon>Rheinheimera</taxon>
    </lineage>
</organism>
<dbReference type="InterPro" id="IPR019301">
    <property type="entry name" value="Flagellar_prot_FlgJ_N"/>
</dbReference>
<name>A0A3P3QIT9_9GAMM</name>
<dbReference type="EMBL" id="RRCF01000003">
    <property type="protein sequence ID" value="RRJ20253.1"/>
    <property type="molecule type" value="Genomic_DNA"/>
</dbReference>
<dbReference type="OrthoDB" id="5767686at2"/>
<evidence type="ECO:0000256" key="1">
    <source>
        <dbReference type="ARBA" id="ARBA00022795"/>
    </source>
</evidence>